<comment type="caution">
    <text evidence="1">The sequence shown here is derived from an EMBL/GenBank/DDBJ whole genome shotgun (WGS) entry which is preliminary data.</text>
</comment>
<reference evidence="1 2" key="1">
    <citation type="journal article" date="2016" name="Antonie Van Leeuwenhoek">
        <title>Dongia soli sp. nov., isolated from soil from Dokdo, Korea.</title>
        <authorList>
            <person name="Kim D.U."/>
            <person name="Lee H."/>
            <person name="Kim H."/>
            <person name="Kim S.G."/>
            <person name="Ka J.O."/>
        </authorList>
    </citation>
    <scope>NUCLEOTIDE SEQUENCE [LARGE SCALE GENOMIC DNA]</scope>
    <source>
        <strain evidence="1 2">D78</strain>
    </source>
</reference>
<dbReference type="RefSeq" id="WP_320510439.1">
    <property type="nucleotide sequence ID" value="NZ_JAXCLW010000009.1"/>
</dbReference>
<protein>
    <submittedName>
        <fullName evidence="1">Uncharacterized protein</fullName>
    </submittedName>
</protein>
<keyword evidence="2" id="KW-1185">Reference proteome</keyword>
<dbReference type="EMBL" id="JAXCLW010000009">
    <property type="protein sequence ID" value="MDY0885367.1"/>
    <property type="molecule type" value="Genomic_DNA"/>
</dbReference>
<evidence type="ECO:0000313" key="1">
    <source>
        <dbReference type="EMBL" id="MDY0885367.1"/>
    </source>
</evidence>
<organism evidence="1 2">
    <name type="scientific">Dongia soli</name>
    <dbReference type="NCBI Taxonomy" id="600628"/>
    <lineage>
        <taxon>Bacteria</taxon>
        <taxon>Pseudomonadati</taxon>
        <taxon>Pseudomonadota</taxon>
        <taxon>Alphaproteobacteria</taxon>
        <taxon>Rhodospirillales</taxon>
        <taxon>Dongiaceae</taxon>
        <taxon>Dongia</taxon>
    </lineage>
</organism>
<gene>
    <name evidence="1" type="ORF">SMD27_21170</name>
</gene>
<evidence type="ECO:0000313" key="2">
    <source>
        <dbReference type="Proteomes" id="UP001279642"/>
    </source>
</evidence>
<name>A0ABU5EHL6_9PROT</name>
<proteinExistence type="predicted"/>
<accession>A0ABU5EHL6</accession>
<dbReference type="Proteomes" id="UP001279642">
    <property type="component" value="Unassembled WGS sequence"/>
</dbReference>
<sequence>MAQMGKPSGRGADAELPQLSETRHITFSKEALTYALTSYLAASKQPLPPGMLQSCEIAAKPDISVTLGILDAISGMLEKAKIPAETVGAAMIRYCRLVNVPLPRTAEKSLVSAGDNLILTVHVRSEQTKLFEIKGRD</sequence>